<evidence type="ECO:0000259" key="14">
    <source>
        <dbReference type="Pfam" id="PF00122"/>
    </source>
</evidence>
<dbReference type="Pfam" id="PF00122">
    <property type="entry name" value="E1-E2_ATPase"/>
    <property type="match status" value="1"/>
</dbReference>
<keyword evidence="8 13" id="KW-0460">Magnesium</keyword>
<dbReference type="Pfam" id="PF13246">
    <property type="entry name" value="Cation_ATPase"/>
    <property type="match status" value="1"/>
</dbReference>
<feature type="domain" description="P5B-type ATPase N-terminal" evidence="15">
    <location>
        <begin position="61"/>
        <end position="192"/>
    </location>
</feature>
<proteinExistence type="inferred from homology"/>
<feature type="transmembrane region" description="Helical" evidence="13">
    <location>
        <begin position="1102"/>
        <end position="1122"/>
    </location>
</feature>
<dbReference type="SFLD" id="SFLDG00002">
    <property type="entry name" value="C1.7:_P-type_atpase_like"/>
    <property type="match status" value="1"/>
</dbReference>
<dbReference type="InterPro" id="IPR059000">
    <property type="entry name" value="ATPase_P-type_domA"/>
</dbReference>
<evidence type="ECO:0000256" key="12">
    <source>
        <dbReference type="ARBA" id="ARBA00049360"/>
    </source>
</evidence>
<dbReference type="SFLD" id="SFLDF00027">
    <property type="entry name" value="p-type_atpase"/>
    <property type="match status" value="1"/>
</dbReference>
<dbReference type="FunFam" id="3.40.50.1000:FF:000045">
    <property type="entry name" value="Cation-transporting ATPase"/>
    <property type="match status" value="1"/>
</dbReference>
<keyword evidence="4 13" id="KW-0812">Transmembrane</keyword>
<dbReference type="InterPro" id="IPR036412">
    <property type="entry name" value="HAD-like_sf"/>
</dbReference>
<dbReference type="Gene3D" id="3.40.50.1000">
    <property type="entry name" value="HAD superfamily/HAD-like"/>
    <property type="match status" value="1"/>
</dbReference>
<evidence type="ECO:0000256" key="2">
    <source>
        <dbReference type="ARBA" id="ARBA00006000"/>
    </source>
</evidence>
<dbReference type="Gene3D" id="3.40.1110.10">
    <property type="entry name" value="Calcium-transporting ATPase, cytoplasmic domain N"/>
    <property type="match status" value="1"/>
</dbReference>
<feature type="transmembrane region" description="Helical" evidence="13">
    <location>
        <begin position="983"/>
        <end position="1000"/>
    </location>
</feature>
<keyword evidence="9 13" id="KW-1278">Translocase</keyword>
<evidence type="ECO:0000256" key="8">
    <source>
        <dbReference type="ARBA" id="ARBA00022842"/>
    </source>
</evidence>
<keyword evidence="7 13" id="KW-0067">ATP-binding</keyword>
<dbReference type="SUPFAM" id="SSF81665">
    <property type="entry name" value="Calcium ATPase, transmembrane domain M"/>
    <property type="match status" value="1"/>
</dbReference>
<keyword evidence="5 13" id="KW-0479">Metal-binding</keyword>
<dbReference type="GO" id="GO:0005524">
    <property type="term" value="F:ATP binding"/>
    <property type="evidence" value="ECO:0007669"/>
    <property type="project" value="UniProtKB-UniRule"/>
</dbReference>
<dbReference type="EC" id="7.2.2.-" evidence="13"/>
<evidence type="ECO:0000259" key="15">
    <source>
        <dbReference type="Pfam" id="PF12409"/>
    </source>
</evidence>
<comment type="subcellular location">
    <subcellularLocation>
        <location evidence="1 13">Membrane</location>
        <topology evidence="1 13">Multi-pass membrane protein</topology>
    </subcellularLocation>
</comment>
<dbReference type="GO" id="GO:0019829">
    <property type="term" value="F:ATPase-coupled monoatomic cation transmembrane transporter activity"/>
    <property type="evidence" value="ECO:0007669"/>
    <property type="project" value="UniProtKB-UniRule"/>
</dbReference>
<dbReference type="NCBIfam" id="TIGR01494">
    <property type="entry name" value="ATPase_P-type"/>
    <property type="match status" value="2"/>
</dbReference>
<feature type="transmembrane region" description="Helical" evidence="13">
    <location>
        <begin position="449"/>
        <end position="466"/>
    </location>
</feature>
<reference evidence="16" key="1">
    <citation type="submission" date="2018-03" db="EMBL/GenBank/DDBJ databases">
        <title>The relapsing fever spirochete Borrelia turicatae persists in the highly oxidative environment of its soft-bodied tick vector.</title>
        <authorList>
            <person name="Bourret T.J."/>
            <person name="Boyle W.K."/>
            <person name="Valenzuela J.G."/>
            <person name="Oliveira F."/>
            <person name="Lopez J.E."/>
        </authorList>
    </citation>
    <scope>NUCLEOTIDE SEQUENCE</scope>
    <source>
        <strain evidence="16">Kansas strain/isolate</strain>
        <tissue evidence="16">Salivary glands</tissue>
    </source>
</reference>
<keyword evidence="6 13" id="KW-0547">Nucleotide-binding</keyword>
<dbReference type="GO" id="GO:0015662">
    <property type="term" value="F:P-type ion transporter activity"/>
    <property type="evidence" value="ECO:0007669"/>
    <property type="project" value="InterPro"/>
</dbReference>
<dbReference type="SFLD" id="SFLDS00003">
    <property type="entry name" value="Haloacid_Dehalogenase"/>
    <property type="match status" value="1"/>
</dbReference>
<dbReference type="CDD" id="cd07542">
    <property type="entry name" value="P-type_ATPase_cation"/>
    <property type="match status" value="1"/>
</dbReference>
<dbReference type="InterPro" id="IPR023299">
    <property type="entry name" value="ATPase_P-typ_cyto_dom_N"/>
</dbReference>
<feature type="transmembrane region" description="Helical" evidence="13">
    <location>
        <begin position="1072"/>
        <end position="1090"/>
    </location>
</feature>
<dbReference type="PANTHER" id="PTHR45630:SF8">
    <property type="entry name" value="CATION-TRANSPORTING ATPASE"/>
    <property type="match status" value="1"/>
</dbReference>
<accession>A0A2R5L8D8</accession>
<dbReference type="InterPro" id="IPR023298">
    <property type="entry name" value="ATPase_P-typ_TM_dom_sf"/>
</dbReference>
<dbReference type="AlphaFoldDB" id="A0A2R5L8D8"/>
<dbReference type="EMBL" id="GGLE01001640">
    <property type="protein sequence ID" value="MBY05766.1"/>
    <property type="molecule type" value="Transcribed_RNA"/>
</dbReference>
<name>A0A2R5L8D8_9ACAR</name>
<keyword evidence="11 13" id="KW-0472">Membrane</keyword>
<dbReference type="InterPro" id="IPR006544">
    <property type="entry name" value="P-type_TPase_V"/>
</dbReference>
<comment type="catalytic activity">
    <reaction evidence="12 13">
        <text>ATP + H2O = ADP + phosphate + H(+)</text>
        <dbReference type="Rhea" id="RHEA:13065"/>
        <dbReference type="ChEBI" id="CHEBI:15377"/>
        <dbReference type="ChEBI" id="CHEBI:15378"/>
        <dbReference type="ChEBI" id="CHEBI:30616"/>
        <dbReference type="ChEBI" id="CHEBI:43474"/>
        <dbReference type="ChEBI" id="CHEBI:456216"/>
    </reaction>
</comment>
<dbReference type="FunFam" id="3.40.1110.10:FF:000026">
    <property type="entry name" value="Cation-transporting ATPase"/>
    <property type="match status" value="1"/>
</dbReference>
<dbReference type="SUPFAM" id="SSF56784">
    <property type="entry name" value="HAD-like"/>
    <property type="match status" value="1"/>
</dbReference>
<keyword evidence="3" id="KW-0597">Phosphoprotein</keyword>
<dbReference type="InterPro" id="IPR044492">
    <property type="entry name" value="P_typ_ATPase_HD_dom"/>
</dbReference>
<protein>
    <recommendedName>
        <fullName evidence="13">Cation-transporting ATPase</fullName>
        <ecNumber evidence="13">7.2.2.-</ecNumber>
    </recommendedName>
</protein>
<evidence type="ECO:0000256" key="1">
    <source>
        <dbReference type="ARBA" id="ARBA00004141"/>
    </source>
</evidence>
<dbReference type="PROSITE" id="PS00154">
    <property type="entry name" value="ATPASE_E1_E2"/>
    <property type="match status" value="1"/>
</dbReference>
<dbReference type="GO" id="GO:0015203">
    <property type="term" value="F:polyamine transmembrane transporter activity"/>
    <property type="evidence" value="ECO:0007669"/>
    <property type="project" value="TreeGrafter"/>
</dbReference>
<evidence type="ECO:0000256" key="3">
    <source>
        <dbReference type="ARBA" id="ARBA00022553"/>
    </source>
</evidence>
<feature type="transmembrane region" description="Helical" evidence="13">
    <location>
        <begin position="478"/>
        <end position="505"/>
    </location>
</feature>
<dbReference type="GO" id="GO:0016887">
    <property type="term" value="F:ATP hydrolysis activity"/>
    <property type="evidence" value="ECO:0007669"/>
    <property type="project" value="InterPro"/>
</dbReference>
<comment type="caution">
    <text evidence="13">Lacks conserved residue(s) required for the propagation of feature annotation.</text>
</comment>
<evidence type="ECO:0000256" key="11">
    <source>
        <dbReference type="ARBA" id="ARBA00023136"/>
    </source>
</evidence>
<evidence type="ECO:0000256" key="5">
    <source>
        <dbReference type="ARBA" id="ARBA00022723"/>
    </source>
</evidence>
<evidence type="ECO:0000256" key="10">
    <source>
        <dbReference type="ARBA" id="ARBA00022989"/>
    </source>
</evidence>
<dbReference type="GO" id="GO:0006874">
    <property type="term" value="P:intracellular calcium ion homeostasis"/>
    <property type="evidence" value="ECO:0007669"/>
    <property type="project" value="TreeGrafter"/>
</dbReference>
<keyword evidence="10 13" id="KW-1133">Transmembrane helix</keyword>
<organism evidence="16">
    <name type="scientific">Ornithodoros turicata</name>
    <dbReference type="NCBI Taxonomy" id="34597"/>
    <lineage>
        <taxon>Eukaryota</taxon>
        <taxon>Metazoa</taxon>
        <taxon>Ecdysozoa</taxon>
        <taxon>Arthropoda</taxon>
        <taxon>Chelicerata</taxon>
        <taxon>Arachnida</taxon>
        <taxon>Acari</taxon>
        <taxon>Parasitiformes</taxon>
        <taxon>Ixodida</taxon>
        <taxon>Ixodoidea</taxon>
        <taxon>Argasidae</taxon>
        <taxon>Ornithodorinae</taxon>
        <taxon>Ornithodoros</taxon>
    </lineage>
</organism>
<dbReference type="SUPFAM" id="SSF81660">
    <property type="entry name" value="Metal cation-transporting ATPase, ATP-binding domain N"/>
    <property type="match status" value="1"/>
</dbReference>
<dbReference type="NCBIfam" id="TIGR01657">
    <property type="entry name" value="P-ATPase-V"/>
    <property type="match status" value="1"/>
</dbReference>
<evidence type="ECO:0000256" key="9">
    <source>
        <dbReference type="ARBA" id="ARBA00022967"/>
    </source>
</evidence>
<dbReference type="Pfam" id="PF12409">
    <property type="entry name" value="P5-ATPase"/>
    <property type="match status" value="1"/>
</dbReference>
<feature type="transmembrane region" description="Helical" evidence="13">
    <location>
        <begin position="1021"/>
        <end position="1046"/>
    </location>
</feature>
<evidence type="ECO:0000256" key="6">
    <source>
        <dbReference type="ARBA" id="ARBA00022741"/>
    </source>
</evidence>
<dbReference type="PANTHER" id="PTHR45630">
    <property type="entry name" value="CATION-TRANSPORTING ATPASE-RELATED"/>
    <property type="match status" value="1"/>
</dbReference>
<evidence type="ECO:0000256" key="13">
    <source>
        <dbReference type="RuleBase" id="RU362082"/>
    </source>
</evidence>
<comment type="similarity">
    <text evidence="2 13">Belongs to the cation transport ATPase (P-type) (TC 3.A.3) family. Type V subfamily.</text>
</comment>
<evidence type="ECO:0000313" key="16">
    <source>
        <dbReference type="EMBL" id="MBY05766.1"/>
    </source>
</evidence>
<dbReference type="InterPro" id="IPR018303">
    <property type="entry name" value="ATPase_P-typ_P_site"/>
</dbReference>
<dbReference type="InterPro" id="IPR001757">
    <property type="entry name" value="P_typ_ATPase"/>
</dbReference>
<feature type="transmembrane region" description="Helical" evidence="13">
    <location>
        <begin position="1142"/>
        <end position="1165"/>
    </location>
</feature>
<dbReference type="InterPro" id="IPR047819">
    <property type="entry name" value="P5A-ATPase_N"/>
</dbReference>
<feature type="transmembrane region" description="Helical" evidence="13">
    <location>
        <begin position="272"/>
        <end position="292"/>
    </location>
</feature>
<sequence length="1273" mass="141993">MGRREWRFVHGRRQEPTSSFQLGVCNGTTPTEGEELLNDAKLKRPGPPPMKDGADYLNAGEEDQMEISGYRQDPCLTFLTWCGIVCSVGLLRLVFHWHPSWMLLCTHRRCRLDRATKVLLVDQYKQVFVEAVQTVRPSDIDVSAMLSVTGRSDHTYDGPITLNHLVTPRPGGVMEPTDSLVYFENNKVKYLWEREVQGFMKLRGFDKNVECSYLHQQRGIPVQEEIVRRILYGDNAINVQIQSVFRILFREVLEPFYIFQVFSLAVWFSDNYYYYASCIIIMSALSLITGVYQIRSNQKALHSTVHATDIVTVKRDSGLLETVPSEHLVPGDVIIVPRKGCLMQCDAVLTAGNCIVNESMLTGESVPVVKTPLPTSSTMNKGRIYHPKEHARHTLFCGTKVIQTRFYGNENVEAVVVRTGFLTAKGELVRSIMFPKPVDFKFNRHIRHFLLFLAGLASIGFTYTIVLKSLRKVPVDRIIIRALDIVTIVIPPALPAAMTIGIVFAQSRLRRALVYCISPRSINTSGCVNCFCFDKTGTLTEDGLDLFGVVPASGGKFHKEHRDPRELATDSQFLMGMATCHSLTMIDGQLSGDPLDLKMFEATDWVLEEPDIEDNTKYDVITPTVVRPNKKRPSSDVIEDPSKVEHLEVGIVRELPFSSSMQRMSVVARVLGASHFDVYCKGAPETIASLCKTDSVPSDFSEVLTSYTQRGHRVLALAHRPLTANFAKVHRIAREEVECGLTFLGLLVMENRLKPETTGIIQVLQDANIRSIMVTGDNMLTALSVARDCHMIGKHQQVVIVSSNADVTNLGTPALSWQSTDVHQKHVDGDLPHTVSIPIKVHPHLAVTGKTFAVLREHHPDALRRVAVYGTVFARMAPEQKQQLVELLQEVGYYVGMCGDGANDCGALKAAHAGISLAETEASVASPFTSKVANISCVPTLIKEGRAALVTSFGILKYMACYSMTQFTSVVILYSLYSNLTDLQFLYVDLFLITLFAAVFGRTRPSPVLDKSPPPLSLMGLTPLVSILSQILLVVLAQMSGVLLLWRQSWYQPHIQVDGGDEDEELACQDNYVVFAVSVFQYITLAVIFSKGHPYRKTIFSNYWFLSSLVLMTAMTLYLVLYPSQFLINAFDFFVKDVNLEFRAACVGLAAAHFVIAYITETYLVQGLLFKKVQLRFFSGSPAYRQLQEEFELQSSSDPWWYPSTGYSAIISSPSMEAGDYSQPACALQKNGDAPSAKPQWNGIAAVKGIETINTVNSEYSEKNDPDLYVTHM</sequence>
<dbReference type="Gene3D" id="2.70.150.10">
    <property type="entry name" value="Calcium-transporting ATPase, cytoplasmic transduction domain A"/>
    <property type="match status" value="1"/>
</dbReference>
<feature type="domain" description="P-type ATPase A" evidence="14">
    <location>
        <begin position="309"/>
        <end position="432"/>
    </location>
</feature>
<evidence type="ECO:0000256" key="4">
    <source>
        <dbReference type="ARBA" id="ARBA00022692"/>
    </source>
</evidence>
<dbReference type="InterPro" id="IPR047821">
    <property type="entry name" value="P5B-type_ATPase"/>
</dbReference>
<dbReference type="InterPro" id="IPR023214">
    <property type="entry name" value="HAD_sf"/>
</dbReference>
<evidence type="ECO:0000256" key="7">
    <source>
        <dbReference type="ARBA" id="ARBA00022840"/>
    </source>
</evidence>
<dbReference type="SUPFAM" id="SSF81653">
    <property type="entry name" value="Calcium ATPase, transduction domain A"/>
    <property type="match status" value="1"/>
</dbReference>
<dbReference type="GO" id="GO:0046872">
    <property type="term" value="F:metal ion binding"/>
    <property type="evidence" value="ECO:0007669"/>
    <property type="project" value="UniProtKB-UniRule"/>
</dbReference>
<dbReference type="GO" id="GO:0016020">
    <property type="term" value="C:membrane"/>
    <property type="evidence" value="ECO:0007669"/>
    <property type="project" value="UniProtKB-SubCell"/>
</dbReference>
<dbReference type="PRINTS" id="PR00119">
    <property type="entry name" value="CATATPASE"/>
</dbReference>
<dbReference type="InterPro" id="IPR008250">
    <property type="entry name" value="ATPase_P-typ_transduc_dom_A_sf"/>
</dbReference>